<organism evidence="2 3">
    <name type="scientific">Paenibacillus taihuensis</name>
    <dbReference type="NCBI Taxonomy" id="1156355"/>
    <lineage>
        <taxon>Bacteria</taxon>
        <taxon>Bacillati</taxon>
        <taxon>Bacillota</taxon>
        <taxon>Bacilli</taxon>
        <taxon>Bacillales</taxon>
        <taxon>Paenibacillaceae</taxon>
        <taxon>Paenibacillus</taxon>
    </lineage>
</organism>
<dbReference type="Gene3D" id="3.90.1200.10">
    <property type="match status" value="1"/>
</dbReference>
<reference evidence="2 3" key="1">
    <citation type="submission" date="2018-08" db="EMBL/GenBank/DDBJ databases">
        <title>Genomic Encyclopedia of Type Strains, Phase III (KMG-III): the genomes of soil and plant-associated and newly described type strains.</title>
        <authorList>
            <person name="Whitman W."/>
        </authorList>
    </citation>
    <scope>NUCLEOTIDE SEQUENCE [LARGE SCALE GENOMIC DNA]</scope>
    <source>
        <strain evidence="2 3">CGMCC 1.10966</strain>
    </source>
</reference>
<evidence type="ECO:0000313" key="2">
    <source>
        <dbReference type="EMBL" id="REE80139.1"/>
    </source>
</evidence>
<gene>
    <name evidence="2" type="ORF">A8990_12293</name>
</gene>
<comment type="caution">
    <text evidence="2">The sequence shown here is derived from an EMBL/GenBank/DDBJ whole genome shotgun (WGS) entry which is preliminary data.</text>
</comment>
<protein>
    <submittedName>
        <fullName evidence="2">Phosphotransferase family enzyme</fullName>
    </submittedName>
</protein>
<evidence type="ECO:0000313" key="3">
    <source>
        <dbReference type="Proteomes" id="UP000256304"/>
    </source>
</evidence>
<dbReference type="OrthoDB" id="2373207at2"/>
<keyword evidence="2" id="KW-0808">Transferase</keyword>
<feature type="domain" description="Aminoglycoside phosphotransferase" evidence="1">
    <location>
        <begin position="37"/>
        <end position="234"/>
    </location>
</feature>
<keyword evidence="3" id="KW-1185">Reference proteome</keyword>
<accession>A0A3D9RJW3</accession>
<dbReference type="Proteomes" id="UP000256304">
    <property type="component" value="Unassembled WGS sequence"/>
</dbReference>
<dbReference type="InterPro" id="IPR011009">
    <property type="entry name" value="Kinase-like_dom_sf"/>
</dbReference>
<proteinExistence type="predicted"/>
<sequence length="322" mass="38056">MMDLSILVTPDGHLDESKVVRTEEINKQKNIDRLSLTRFWIDTEQGSRSFIFKPSKDSKPIRFELWLQSEVLPRLENVHSPKLLASRIDEVSNVFWMIFEDMGQIEPVFNYEVRIKAASKMASWHSLPLDTIQKQQQSFMPLIDETMQELCNEWATYAELLQDAGITAERTDLFFRKMMELNGSFPDEQVVCHGDYHCLNLLDRGDDLIVLDWEFIQINSIYWDFYTLFDMATPRYVIRINKETRLDALKEYIDQRALMGWKAPPDFVYHYHMYGLVYSAWILRLLDNDLKAERFDRDALLRQRREMTEIIGDCFDVIVPVG</sequence>
<evidence type="ECO:0000259" key="1">
    <source>
        <dbReference type="Pfam" id="PF01636"/>
    </source>
</evidence>
<dbReference type="RefSeq" id="WP_116190495.1">
    <property type="nucleotide sequence ID" value="NZ_QTTN01000022.1"/>
</dbReference>
<dbReference type="Pfam" id="PF01636">
    <property type="entry name" value="APH"/>
    <property type="match status" value="1"/>
</dbReference>
<dbReference type="GO" id="GO:0016740">
    <property type="term" value="F:transferase activity"/>
    <property type="evidence" value="ECO:0007669"/>
    <property type="project" value="UniProtKB-KW"/>
</dbReference>
<dbReference type="EMBL" id="QTTN01000022">
    <property type="protein sequence ID" value="REE80139.1"/>
    <property type="molecule type" value="Genomic_DNA"/>
</dbReference>
<dbReference type="SUPFAM" id="SSF56112">
    <property type="entry name" value="Protein kinase-like (PK-like)"/>
    <property type="match status" value="1"/>
</dbReference>
<name>A0A3D9RJW3_9BACL</name>
<dbReference type="InterPro" id="IPR002575">
    <property type="entry name" value="Aminoglycoside_PTrfase"/>
</dbReference>
<dbReference type="AlphaFoldDB" id="A0A3D9RJW3"/>